<dbReference type="CDD" id="cd00090">
    <property type="entry name" value="HTH_ARSR"/>
    <property type="match status" value="1"/>
</dbReference>
<keyword evidence="2" id="KW-0238">DNA-binding</keyword>
<evidence type="ECO:0000313" key="5">
    <source>
        <dbReference type="EMBL" id="TDK49673.1"/>
    </source>
</evidence>
<dbReference type="GO" id="GO:0043200">
    <property type="term" value="P:response to amino acid"/>
    <property type="evidence" value="ECO:0007669"/>
    <property type="project" value="TreeGrafter"/>
</dbReference>
<dbReference type="SMART" id="SM00344">
    <property type="entry name" value="HTH_ASNC"/>
    <property type="match status" value="1"/>
</dbReference>
<evidence type="ECO:0000256" key="2">
    <source>
        <dbReference type="ARBA" id="ARBA00023125"/>
    </source>
</evidence>
<dbReference type="InterPro" id="IPR000485">
    <property type="entry name" value="AsnC-type_HTH_dom"/>
</dbReference>
<evidence type="ECO:0000256" key="1">
    <source>
        <dbReference type="ARBA" id="ARBA00023015"/>
    </source>
</evidence>
<evidence type="ECO:0000313" key="6">
    <source>
        <dbReference type="Proteomes" id="UP000295301"/>
    </source>
</evidence>
<dbReference type="OrthoDB" id="9809462at2"/>
<dbReference type="Pfam" id="PF01037">
    <property type="entry name" value="AsnC_trans_reg"/>
    <property type="match status" value="1"/>
</dbReference>
<feature type="domain" description="HTH asnC-type" evidence="4">
    <location>
        <begin position="1"/>
        <end position="91"/>
    </location>
</feature>
<dbReference type="SUPFAM" id="SSF46785">
    <property type="entry name" value="Winged helix' DNA-binding domain"/>
    <property type="match status" value="1"/>
</dbReference>
<dbReference type="Gene3D" id="3.30.70.920">
    <property type="match status" value="1"/>
</dbReference>
<dbReference type="InterPro" id="IPR036388">
    <property type="entry name" value="WH-like_DNA-bd_sf"/>
</dbReference>
<dbReference type="GO" id="GO:0005829">
    <property type="term" value="C:cytosol"/>
    <property type="evidence" value="ECO:0007669"/>
    <property type="project" value="TreeGrafter"/>
</dbReference>
<keyword evidence="1" id="KW-0805">Transcription regulation</keyword>
<dbReference type="Pfam" id="PF13412">
    <property type="entry name" value="HTH_24"/>
    <property type="match status" value="1"/>
</dbReference>
<dbReference type="InterPro" id="IPR019887">
    <property type="entry name" value="Tscrpt_reg_AsnC/Lrp_C"/>
</dbReference>
<dbReference type="PANTHER" id="PTHR30154:SF53">
    <property type="entry name" value="HTH-TYPE TRANSCRIPTIONAL REGULATOR LRPC"/>
    <property type="match status" value="1"/>
</dbReference>
<dbReference type="InterPro" id="IPR036390">
    <property type="entry name" value="WH_DNA-bd_sf"/>
</dbReference>
<dbReference type="GO" id="GO:0006355">
    <property type="term" value="P:regulation of DNA-templated transcription"/>
    <property type="evidence" value="ECO:0007669"/>
    <property type="project" value="UniProtKB-ARBA"/>
</dbReference>
<gene>
    <name evidence="5" type="ORF">E1832_08770</name>
</gene>
<accession>A0A4R5VBQ0</accession>
<keyword evidence="6" id="KW-1185">Reference proteome</keyword>
<dbReference type="EMBL" id="SMUV01000061">
    <property type="protein sequence ID" value="TDK49673.1"/>
    <property type="molecule type" value="Genomic_DNA"/>
</dbReference>
<dbReference type="InterPro" id="IPR011991">
    <property type="entry name" value="ArsR-like_HTH"/>
</dbReference>
<dbReference type="AlphaFoldDB" id="A0A4R5VBQ0"/>
<dbReference type="InterPro" id="IPR011008">
    <property type="entry name" value="Dimeric_a/b-barrel"/>
</dbReference>
<dbReference type="Proteomes" id="UP000295301">
    <property type="component" value="Unassembled WGS sequence"/>
</dbReference>
<dbReference type="PROSITE" id="PS50956">
    <property type="entry name" value="HTH_ASNC_2"/>
    <property type="match status" value="1"/>
</dbReference>
<dbReference type="SUPFAM" id="SSF54909">
    <property type="entry name" value="Dimeric alpha+beta barrel"/>
    <property type="match status" value="1"/>
</dbReference>
<reference evidence="5 6" key="1">
    <citation type="submission" date="2019-03" db="EMBL/GenBank/DDBJ databases">
        <title>Ruegeria lutea sp. nov., a novel strain, isolated from marine sediment, the Masan Bay, South Korea.</title>
        <authorList>
            <person name="Kim J."/>
            <person name="Kim D.-Y."/>
            <person name="Lee S.-S."/>
        </authorList>
    </citation>
    <scope>NUCLEOTIDE SEQUENCE [LARGE SCALE GENOMIC DNA]</scope>
    <source>
        <strain evidence="5 6">318-1</strain>
    </source>
</reference>
<keyword evidence="3" id="KW-0804">Transcription</keyword>
<dbReference type="InterPro" id="IPR019888">
    <property type="entry name" value="Tscrpt_reg_AsnC-like"/>
</dbReference>
<comment type="caution">
    <text evidence="5">The sequence shown here is derived from an EMBL/GenBank/DDBJ whole genome shotgun (WGS) entry which is preliminary data.</text>
</comment>
<dbReference type="RefSeq" id="WP_133359362.1">
    <property type="nucleotide sequence ID" value="NZ_SMUV01000061.1"/>
</dbReference>
<organism evidence="5 6">
    <name type="scientific">Antarcticimicrobium luteum</name>
    <dbReference type="NCBI Taxonomy" id="2547397"/>
    <lineage>
        <taxon>Bacteria</taxon>
        <taxon>Pseudomonadati</taxon>
        <taxon>Pseudomonadota</taxon>
        <taxon>Alphaproteobacteria</taxon>
        <taxon>Rhodobacterales</taxon>
        <taxon>Paracoccaceae</taxon>
        <taxon>Antarcticimicrobium</taxon>
    </lineage>
</organism>
<evidence type="ECO:0000256" key="3">
    <source>
        <dbReference type="ARBA" id="ARBA00023163"/>
    </source>
</evidence>
<dbReference type="PRINTS" id="PR00033">
    <property type="entry name" value="HTHASNC"/>
</dbReference>
<name>A0A4R5VBQ0_9RHOB</name>
<dbReference type="GO" id="GO:0043565">
    <property type="term" value="F:sequence-specific DNA binding"/>
    <property type="evidence" value="ECO:0007669"/>
    <property type="project" value="InterPro"/>
</dbReference>
<proteinExistence type="predicted"/>
<evidence type="ECO:0000259" key="4">
    <source>
        <dbReference type="PROSITE" id="PS50956"/>
    </source>
</evidence>
<dbReference type="PANTHER" id="PTHR30154">
    <property type="entry name" value="LEUCINE-RESPONSIVE REGULATORY PROTEIN"/>
    <property type="match status" value="1"/>
</dbReference>
<dbReference type="Gene3D" id="1.10.10.10">
    <property type="entry name" value="Winged helix-like DNA-binding domain superfamily/Winged helix DNA-binding domain"/>
    <property type="match status" value="1"/>
</dbReference>
<protein>
    <submittedName>
        <fullName evidence="5">Lrp/AsnC family transcriptional regulator</fullName>
    </submittedName>
</protein>
<sequence>MQTDETDRILLRLLRENARAPVTDLARRLGLARTTVQARIERMEKAGVIAGYTLRASAATAPPLRATVLVSIEPRSGPAVLARLKSLSGVEVVHTTSGRFDLLVQVAAGTTAELDDTLDRIGEARGVKSSESLIHLSTKLDRAP</sequence>